<evidence type="ECO:0000256" key="13">
    <source>
        <dbReference type="ARBA" id="ARBA00023136"/>
    </source>
</evidence>
<dbReference type="InterPro" id="IPR021319">
    <property type="entry name" value="DUF2921"/>
</dbReference>
<dbReference type="PANTHER" id="PTHR22763">
    <property type="entry name" value="RING ZINC FINGER PROTEIN"/>
    <property type="match status" value="1"/>
</dbReference>
<evidence type="ECO:0000259" key="16">
    <source>
        <dbReference type="PROSITE" id="PS50089"/>
    </source>
</evidence>
<dbReference type="SMART" id="SM00744">
    <property type="entry name" value="RINGv"/>
    <property type="match status" value="1"/>
</dbReference>
<protein>
    <recommendedName>
        <fullName evidence="4">RING-type E3 ubiquitin transferase</fullName>
        <ecNumber evidence="4">2.3.2.27</ecNumber>
    </recommendedName>
</protein>
<dbReference type="STRING" id="35128.B8BYW3"/>
<proteinExistence type="predicted"/>
<keyword evidence="10" id="KW-0833">Ubl conjugation pathway</keyword>
<keyword evidence="8" id="KW-0732">Signal</keyword>
<dbReference type="HOGENOM" id="CLU_065942_0_0_1"/>
<organism evidence="17 18">
    <name type="scientific">Thalassiosira pseudonana</name>
    <name type="common">Marine diatom</name>
    <name type="synonym">Cyclotella nana</name>
    <dbReference type="NCBI Taxonomy" id="35128"/>
    <lineage>
        <taxon>Eukaryota</taxon>
        <taxon>Sar</taxon>
        <taxon>Stramenopiles</taxon>
        <taxon>Ochrophyta</taxon>
        <taxon>Bacillariophyta</taxon>
        <taxon>Coscinodiscophyceae</taxon>
        <taxon>Thalassiosirophycidae</taxon>
        <taxon>Thalassiosirales</taxon>
        <taxon>Thalassiosiraceae</taxon>
        <taxon>Thalassiosira</taxon>
    </lineage>
</organism>
<comment type="subcellular location">
    <subcellularLocation>
        <location evidence="2">Endomembrane system</location>
        <topology evidence="2">Multi-pass membrane protein</topology>
    </subcellularLocation>
</comment>
<dbReference type="InterPro" id="IPR011016">
    <property type="entry name" value="Znf_RING-CH"/>
</dbReference>
<evidence type="ECO:0000256" key="14">
    <source>
        <dbReference type="PROSITE-ProRule" id="PRU00175"/>
    </source>
</evidence>
<comment type="catalytic activity">
    <reaction evidence="1">
        <text>S-ubiquitinyl-[E2 ubiquitin-conjugating enzyme]-L-cysteine + [acceptor protein]-L-lysine = [E2 ubiquitin-conjugating enzyme]-L-cysteine + N(6)-ubiquitinyl-[acceptor protein]-L-lysine.</text>
        <dbReference type="EC" id="2.3.2.27"/>
    </reaction>
</comment>
<dbReference type="InterPro" id="IPR001841">
    <property type="entry name" value="Znf_RING"/>
</dbReference>
<dbReference type="AlphaFoldDB" id="B8BYW3"/>
<dbReference type="GO" id="GO:0012505">
    <property type="term" value="C:endomembrane system"/>
    <property type="evidence" value="ECO:0007669"/>
    <property type="project" value="UniProtKB-SubCell"/>
</dbReference>
<evidence type="ECO:0000313" key="18">
    <source>
        <dbReference type="Proteomes" id="UP000001449"/>
    </source>
</evidence>
<keyword evidence="6 15" id="KW-0812">Transmembrane</keyword>
<accession>B8BYW3</accession>
<dbReference type="InParanoid" id="B8BYW3"/>
<feature type="transmembrane region" description="Helical" evidence="15">
    <location>
        <begin position="14"/>
        <end position="34"/>
    </location>
</feature>
<dbReference type="Pfam" id="PF13639">
    <property type="entry name" value="zf-RING_2"/>
    <property type="match status" value="1"/>
</dbReference>
<dbReference type="EC" id="2.3.2.27" evidence="4"/>
<evidence type="ECO:0000256" key="8">
    <source>
        <dbReference type="ARBA" id="ARBA00022729"/>
    </source>
</evidence>
<evidence type="ECO:0000256" key="12">
    <source>
        <dbReference type="ARBA" id="ARBA00022989"/>
    </source>
</evidence>
<dbReference type="EMBL" id="CM000640">
    <property type="protein sequence ID" value="EED94445.1"/>
    <property type="molecule type" value="Genomic_DNA"/>
</dbReference>
<name>B8BYW3_THAPS</name>
<feature type="transmembrane region" description="Helical" evidence="15">
    <location>
        <begin position="41"/>
        <end position="60"/>
    </location>
</feature>
<feature type="transmembrane region" description="Helical" evidence="15">
    <location>
        <begin position="157"/>
        <end position="174"/>
    </location>
</feature>
<comment type="pathway">
    <text evidence="3">Protein modification; protein ubiquitination.</text>
</comment>
<evidence type="ECO:0000256" key="2">
    <source>
        <dbReference type="ARBA" id="ARBA00004127"/>
    </source>
</evidence>
<reference evidence="17 18" key="1">
    <citation type="journal article" date="2004" name="Science">
        <title>The genome of the diatom Thalassiosira pseudonana: ecology, evolution, and metabolism.</title>
        <authorList>
            <person name="Armbrust E.V."/>
            <person name="Berges J.A."/>
            <person name="Bowler C."/>
            <person name="Green B.R."/>
            <person name="Martinez D."/>
            <person name="Putnam N.H."/>
            <person name="Zhou S."/>
            <person name="Allen A.E."/>
            <person name="Apt K.E."/>
            <person name="Bechner M."/>
            <person name="Brzezinski M.A."/>
            <person name="Chaal B.K."/>
            <person name="Chiovitti A."/>
            <person name="Davis A.K."/>
            <person name="Demarest M.S."/>
            <person name="Detter J.C."/>
            <person name="Glavina T."/>
            <person name="Goodstein D."/>
            <person name="Hadi M.Z."/>
            <person name="Hellsten U."/>
            <person name="Hildebrand M."/>
            <person name="Jenkins B.D."/>
            <person name="Jurka J."/>
            <person name="Kapitonov V.V."/>
            <person name="Kroger N."/>
            <person name="Lau W.W."/>
            <person name="Lane T.W."/>
            <person name="Larimer F.W."/>
            <person name="Lippmeier J.C."/>
            <person name="Lucas S."/>
            <person name="Medina M."/>
            <person name="Montsant A."/>
            <person name="Obornik M."/>
            <person name="Parker M.S."/>
            <person name="Palenik B."/>
            <person name="Pazour G.J."/>
            <person name="Richardson P.M."/>
            <person name="Rynearson T.A."/>
            <person name="Saito M.A."/>
            <person name="Schwartz D.C."/>
            <person name="Thamatrakoln K."/>
            <person name="Valentin K."/>
            <person name="Vardi A."/>
            <person name="Wilkerson F.P."/>
            <person name="Rokhsar D.S."/>
        </authorList>
    </citation>
    <scope>NUCLEOTIDE SEQUENCE [LARGE SCALE GENOMIC DNA]</scope>
    <source>
        <strain evidence="17 18">CCMP1335</strain>
    </source>
</reference>
<evidence type="ECO:0000256" key="3">
    <source>
        <dbReference type="ARBA" id="ARBA00004906"/>
    </source>
</evidence>
<dbReference type="PANTHER" id="PTHR22763:SF162">
    <property type="entry name" value="TRANSMEMBRANE E3 UBIQUITIN-PROTEIN LIGASE 1"/>
    <property type="match status" value="1"/>
</dbReference>
<dbReference type="Proteomes" id="UP000001449">
    <property type="component" value="Chromosome 3"/>
</dbReference>
<keyword evidence="12 15" id="KW-1133">Transmembrane helix</keyword>
<dbReference type="SMART" id="SM00184">
    <property type="entry name" value="RING"/>
    <property type="match status" value="1"/>
</dbReference>
<evidence type="ECO:0000256" key="11">
    <source>
        <dbReference type="ARBA" id="ARBA00022833"/>
    </source>
</evidence>
<keyword evidence="11" id="KW-0862">Zinc</keyword>
<dbReference type="InterPro" id="IPR050731">
    <property type="entry name" value="HRD1_E3_ubiq-ligases"/>
</dbReference>
<dbReference type="GO" id="GO:0061630">
    <property type="term" value="F:ubiquitin protein ligase activity"/>
    <property type="evidence" value="ECO:0007669"/>
    <property type="project" value="UniProtKB-EC"/>
</dbReference>
<dbReference type="Pfam" id="PF11145">
    <property type="entry name" value="DUF2921"/>
    <property type="match status" value="1"/>
</dbReference>
<feature type="non-terminal residue" evidence="17">
    <location>
        <position position="251"/>
    </location>
</feature>
<evidence type="ECO:0000256" key="4">
    <source>
        <dbReference type="ARBA" id="ARBA00012483"/>
    </source>
</evidence>
<dbReference type="PROSITE" id="PS50089">
    <property type="entry name" value="ZF_RING_2"/>
    <property type="match status" value="1"/>
</dbReference>
<evidence type="ECO:0000256" key="9">
    <source>
        <dbReference type="ARBA" id="ARBA00022771"/>
    </source>
</evidence>
<keyword evidence="18" id="KW-1185">Reference proteome</keyword>
<evidence type="ECO:0000256" key="7">
    <source>
        <dbReference type="ARBA" id="ARBA00022723"/>
    </source>
</evidence>
<evidence type="ECO:0000256" key="6">
    <source>
        <dbReference type="ARBA" id="ARBA00022692"/>
    </source>
</evidence>
<dbReference type="InterPro" id="IPR013083">
    <property type="entry name" value="Znf_RING/FYVE/PHD"/>
</dbReference>
<dbReference type="OMA" id="RTHYSRE"/>
<gene>
    <name evidence="17" type="ORF">THAPSDRAFT_261916</name>
</gene>
<dbReference type="SUPFAM" id="SSF57850">
    <property type="entry name" value="RING/U-box"/>
    <property type="match status" value="1"/>
</dbReference>
<sequence length="251" mass="29209">ASNVSLMCIGWQTVLDAILCIAHIFLCLVMQPLFTAFASVAFFKLLIFCVIEMKYMALIIQARNNTNNPGHTQDDLRRQITMLHFRFYAAMFFILVLYSFWIPQIVLNIITESRKPMHPYYIYGMSFTRLVAPLYVFAVQKNFLKEVNPDPNMCKMLFVWVIIQTAVLIGQGKFGTRFMIPQRFLPPKFDYSQVVVPDAPTLDCVICYNEIDVNDRAGYMLAPCDHIFHRQCLEQWMEVKMECPICRCNLP</sequence>
<dbReference type="PaxDb" id="35128-Thaps261916"/>
<dbReference type="Gene3D" id="3.30.40.10">
    <property type="entry name" value="Zinc/RING finger domain, C3HC4 (zinc finger)"/>
    <property type="match status" value="1"/>
</dbReference>
<evidence type="ECO:0000256" key="5">
    <source>
        <dbReference type="ARBA" id="ARBA00022679"/>
    </source>
</evidence>
<feature type="transmembrane region" description="Helical" evidence="15">
    <location>
        <begin position="120"/>
        <end position="137"/>
    </location>
</feature>
<dbReference type="RefSeq" id="XP_002289009.1">
    <property type="nucleotide sequence ID" value="XM_002288973.1"/>
</dbReference>
<feature type="domain" description="RING-type" evidence="16">
    <location>
        <begin position="204"/>
        <end position="247"/>
    </location>
</feature>
<evidence type="ECO:0000256" key="1">
    <source>
        <dbReference type="ARBA" id="ARBA00000900"/>
    </source>
</evidence>
<feature type="non-terminal residue" evidence="17">
    <location>
        <position position="1"/>
    </location>
</feature>
<reference evidence="17 18" key="2">
    <citation type="journal article" date="2008" name="Nature">
        <title>The Phaeodactylum genome reveals the evolutionary history of diatom genomes.</title>
        <authorList>
            <person name="Bowler C."/>
            <person name="Allen A.E."/>
            <person name="Badger J.H."/>
            <person name="Grimwood J."/>
            <person name="Jabbari K."/>
            <person name="Kuo A."/>
            <person name="Maheswari U."/>
            <person name="Martens C."/>
            <person name="Maumus F."/>
            <person name="Otillar R.P."/>
            <person name="Rayko E."/>
            <person name="Salamov A."/>
            <person name="Vandepoele K."/>
            <person name="Beszteri B."/>
            <person name="Gruber A."/>
            <person name="Heijde M."/>
            <person name="Katinka M."/>
            <person name="Mock T."/>
            <person name="Valentin K."/>
            <person name="Verret F."/>
            <person name="Berges J.A."/>
            <person name="Brownlee C."/>
            <person name="Cadoret J.P."/>
            <person name="Chiovitti A."/>
            <person name="Choi C.J."/>
            <person name="Coesel S."/>
            <person name="De Martino A."/>
            <person name="Detter J.C."/>
            <person name="Durkin C."/>
            <person name="Falciatore A."/>
            <person name="Fournet J."/>
            <person name="Haruta M."/>
            <person name="Huysman M.J."/>
            <person name="Jenkins B.D."/>
            <person name="Jiroutova K."/>
            <person name="Jorgensen R.E."/>
            <person name="Joubert Y."/>
            <person name="Kaplan A."/>
            <person name="Kroger N."/>
            <person name="Kroth P.G."/>
            <person name="La Roche J."/>
            <person name="Lindquist E."/>
            <person name="Lommer M."/>
            <person name="Martin-Jezequel V."/>
            <person name="Lopez P.J."/>
            <person name="Lucas S."/>
            <person name="Mangogna M."/>
            <person name="McGinnis K."/>
            <person name="Medlin L.K."/>
            <person name="Montsant A."/>
            <person name="Oudot-Le Secq M.P."/>
            <person name="Napoli C."/>
            <person name="Obornik M."/>
            <person name="Parker M.S."/>
            <person name="Petit J.L."/>
            <person name="Porcel B.M."/>
            <person name="Poulsen N."/>
            <person name="Robison M."/>
            <person name="Rychlewski L."/>
            <person name="Rynearson T.A."/>
            <person name="Schmutz J."/>
            <person name="Shapiro H."/>
            <person name="Siaut M."/>
            <person name="Stanley M."/>
            <person name="Sussman M.R."/>
            <person name="Taylor A.R."/>
            <person name="Vardi A."/>
            <person name="von Dassow P."/>
            <person name="Vyverman W."/>
            <person name="Willis A."/>
            <person name="Wyrwicz L.S."/>
            <person name="Rokhsar D.S."/>
            <person name="Weissenbach J."/>
            <person name="Armbrust E.V."/>
            <person name="Green B.R."/>
            <person name="Van de Peer Y."/>
            <person name="Grigoriev I.V."/>
        </authorList>
    </citation>
    <scope>NUCLEOTIDE SEQUENCE [LARGE SCALE GENOMIC DNA]</scope>
    <source>
        <strain evidence="17 18">CCMP1335</strain>
    </source>
</reference>
<evidence type="ECO:0000256" key="10">
    <source>
        <dbReference type="ARBA" id="ARBA00022786"/>
    </source>
</evidence>
<evidence type="ECO:0000313" key="17">
    <source>
        <dbReference type="EMBL" id="EED94445.1"/>
    </source>
</evidence>
<dbReference type="GeneID" id="7452056"/>
<dbReference type="GO" id="GO:0008270">
    <property type="term" value="F:zinc ion binding"/>
    <property type="evidence" value="ECO:0007669"/>
    <property type="project" value="UniProtKB-KW"/>
</dbReference>
<keyword evidence="13 15" id="KW-0472">Membrane</keyword>
<dbReference type="eggNOG" id="KOG0828">
    <property type="taxonomic scope" value="Eukaryota"/>
</dbReference>
<keyword evidence="5" id="KW-0808">Transferase</keyword>
<feature type="transmembrane region" description="Helical" evidence="15">
    <location>
        <begin position="87"/>
        <end position="108"/>
    </location>
</feature>
<keyword evidence="7" id="KW-0479">Metal-binding</keyword>
<evidence type="ECO:0000256" key="15">
    <source>
        <dbReference type="SAM" id="Phobius"/>
    </source>
</evidence>
<dbReference type="KEGG" id="tps:THAPSDRAFT_261916"/>
<keyword evidence="9 14" id="KW-0863">Zinc-finger</keyword>